<evidence type="ECO:0000256" key="1">
    <source>
        <dbReference type="ARBA" id="ARBA00001961"/>
    </source>
</evidence>
<dbReference type="RefSeq" id="WP_015185342.1">
    <property type="nucleotide sequence ID" value="NC_019738.1"/>
</dbReference>
<comment type="cofactor">
    <cofactor evidence="1">
        <name>L-ascorbate</name>
        <dbReference type="ChEBI" id="CHEBI:38290"/>
    </cofactor>
</comment>
<keyword evidence="9" id="KW-1185">Reference proteome</keyword>
<proteinExistence type="predicted"/>
<evidence type="ECO:0000256" key="3">
    <source>
        <dbReference type="ARBA" id="ARBA00022896"/>
    </source>
</evidence>
<dbReference type="STRING" id="1173027.Mic7113_5577"/>
<evidence type="ECO:0000256" key="6">
    <source>
        <dbReference type="ARBA" id="ARBA00023004"/>
    </source>
</evidence>
<evidence type="ECO:0000313" key="8">
    <source>
        <dbReference type="EMBL" id="AFZ21209.1"/>
    </source>
</evidence>
<dbReference type="GO" id="GO:0016705">
    <property type="term" value="F:oxidoreductase activity, acting on paired donors, with incorporation or reduction of molecular oxygen"/>
    <property type="evidence" value="ECO:0007669"/>
    <property type="project" value="InterPro"/>
</dbReference>
<reference evidence="8 9" key="1">
    <citation type="submission" date="2012-06" db="EMBL/GenBank/DDBJ databases">
        <title>Finished chromosome of genome of Microcoleus sp. PCC 7113.</title>
        <authorList>
            <consortium name="US DOE Joint Genome Institute"/>
            <person name="Gugger M."/>
            <person name="Coursin T."/>
            <person name="Rippka R."/>
            <person name="Tandeau De Marsac N."/>
            <person name="Huntemann M."/>
            <person name="Wei C.-L."/>
            <person name="Han J."/>
            <person name="Detter J.C."/>
            <person name="Han C."/>
            <person name="Tapia R."/>
            <person name="Chen A."/>
            <person name="Kyrpides N."/>
            <person name="Mavromatis K."/>
            <person name="Markowitz V."/>
            <person name="Szeto E."/>
            <person name="Ivanova N."/>
            <person name="Pagani I."/>
            <person name="Pati A."/>
            <person name="Goodwin L."/>
            <person name="Nordberg H.P."/>
            <person name="Cantor M.N."/>
            <person name="Hua S.X."/>
            <person name="Woyke T."/>
            <person name="Kerfeld C.A."/>
        </authorList>
    </citation>
    <scope>NUCLEOTIDE SEQUENCE [LARGE SCALE GENOMIC DNA]</scope>
    <source>
        <strain evidence="8 9">PCC 7113</strain>
    </source>
</reference>
<organism evidence="8 9">
    <name type="scientific">Allocoleopsis franciscana PCC 7113</name>
    <dbReference type="NCBI Taxonomy" id="1173027"/>
    <lineage>
        <taxon>Bacteria</taxon>
        <taxon>Bacillati</taxon>
        <taxon>Cyanobacteriota</taxon>
        <taxon>Cyanophyceae</taxon>
        <taxon>Coleofasciculales</taxon>
        <taxon>Coleofasciculaceae</taxon>
        <taxon>Allocoleopsis</taxon>
        <taxon>Allocoleopsis franciscana</taxon>
    </lineage>
</organism>
<evidence type="ECO:0000256" key="5">
    <source>
        <dbReference type="ARBA" id="ARBA00023002"/>
    </source>
</evidence>
<dbReference type="HOGENOM" id="CLU_077684_0_0_3"/>
<dbReference type="InterPro" id="IPR006620">
    <property type="entry name" value="Pro_4_hyd_alph"/>
</dbReference>
<keyword evidence="6" id="KW-0408">Iron</keyword>
<dbReference type="GO" id="GO:0005506">
    <property type="term" value="F:iron ion binding"/>
    <property type="evidence" value="ECO:0007669"/>
    <property type="project" value="InterPro"/>
</dbReference>
<keyword evidence="3" id="KW-0847">Vitamin C</keyword>
<dbReference type="PANTHER" id="PTHR12907">
    <property type="entry name" value="EGL NINE HOMOLOG-RELATED"/>
    <property type="match status" value="1"/>
</dbReference>
<keyword evidence="5" id="KW-0560">Oxidoreductase</keyword>
<dbReference type="GO" id="GO:0051213">
    <property type="term" value="F:dioxygenase activity"/>
    <property type="evidence" value="ECO:0007669"/>
    <property type="project" value="UniProtKB-KW"/>
</dbReference>
<accession>K9WN66</accession>
<gene>
    <name evidence="8" type="ORF">Mic7113_5577</name>
</gene>
<dbReference type="InterPro" id="IPR044862">
    <property type="entry name" value="Pro_4_hyd_alph_FE2OG_OXY"/>
</dbReference>
<evidence type="ECO:0000313" key="9">
    <source>
        <dbReference type="Proteomes" id="UP000010471"/>
    </source>
</evidence>
<dbReference type="PROSITE" id="PS51471">
    <property type="entry name" value="FE2OG_OXY"/>
    <property type="match status" value="1"/>
</dbReference>
<keyword evidence="2" id="KW-0479">Metal-binding</keyword>
<dbReference type="SMART" id="SM00702">
    <property type="entry name" value="P4Hc"/>
    <property type="match status" value="1"/>
</dbReference>
<dbReference type="Proteomes" id="UP000010471">
    <property type="component" value="Chromosome"/>
</dbReference>
<dbReference type="KEGG" id="mic:Mic7113_5577"/>
<evidence type="ECO:0000256" key="4">
    <source>
        <dbReference type="ARBA" id="ARBA00022964"/>
    </source>
</evidence>
<dbReference type="PATRIC" id="fig|1173027.3.peg.6177"/>
<dbReference type="OrthoDB" id="8926796at2"/>
<dbReference type="AlphaFoldDB" id="K9WN66"/>
<dbReference type="eggNOG" id="COG3751">
    <property type="taxonomic scope" value="Bacteria"/>
</dbReference>
<dbReference type="Pfam" id="PF13640">
    <property type="entry name" value="2OG-FeII_Oxy_3"/>
    <property type="match status" value="1"/>
</dbReference>
<evidence type="ECO:0000259" key="7">
    <source>
        <dbReference type="PROSITE" id="PS51471"/>
    </source>
</evidence>
<dbReference type="Gene3D" id="2.60.120.620">
    <property type="entry name" value="q2cbj1_9rhob like domain"/>
    <property type="match status" value="1"/>
</dbReference>
<dbReference type="PANTHER" id="PTHR12907:SF26">
    <property type="entry name" value="HIF PROLYL HYDROXYLASE, ISOFORM C"/>
    <property type="match status" value="1"/>
</dbReference>
<name>K9WN66_9CYAN</name>
<sequence>MDFTSQATNPQDVKVTLLLTGGHQYTLYLKPNDPLLHSLMATIITRAQKQETVSSYLFQVSIEGGRATLSFPSEHLIGLVTEPPVYWQQNEPTQPQIPAILESEYVQIDNFLTVEEYQQLLNYVFQRKSAFVPTSTSTGDLDYRRSMILHSFPEFSQLVVNRIQAILPDVFRKLNLSSFPIAEIEAQLTSHNDGNYYKVHNDNGSPDTATREFTYVYYFYQQPKAFSGGELLIYDSKIENNFYVKADSYKRVEPRNNSIVFFLSRYLHEVLPVSCPSKAFADSRFTINGWVRRQV</sequence>
<keyword evidence="4" id="KW-0223">Dioxygenase</keyword>
<dbReference type="InterPro" id="IPR051559">
    <property type="entry name" value="HIF_prolyl_hydroxylases"/>
</dbReference>
<protein>
    <submittedName>
        <fullName evidence="8">Putative proline hydroxylase</fullName>
    </submittedName>
</protein>
<dbReference type="GO" id="GO:0031418">
    <property type="term" value="F:L-ascorbic acid binding"/>
    <property type="evidence" value="ECO:0007669"/>
    <property type="project" value="UniProtKB-KW"/>
</dbReference>
<dbReference type="InterPro" id="IPR005123">
    <property type="entry name" value="Oxoglu/Fe-dep_dioxygenase_dom"/>
</dbReference>
<dbReference type="EMBL" id="CP003630">
    <property type="protein sequence ID" value="AFZ21209.1"/>
    <property type="molecule type" value="Genomic_DNA"/>
</dbReference>
<feature type="domain" description="Fe2OG dioxygenase" evidence="7">
    <location>
        <begin position="167"/>
        <end position="293"/>
    </location>
</feature>
<evidence type="ECO:0000256" key="2">
    <source>
        <dbReference type="ARBA" id="ARBA00022723"/>
    </source>
</evidence>